<dbReference type="EMBL" id="JAPDRK010000014">
    <property type="protein sequence ID" value="KAJ9606067.1"/>
    <property type="molecule type" value="Genomic_DNA"/>
</dbReference>
<reference evidence="3" key="1">
    <citation type="submission" date="2022-10" db="EMBL/GenBank/DDBJ databases">
        <title>Culturing micro-colonial fungi from biological soil crusts in the Mojave desert and describing Neophaeococcomyces mojavensis, and introducing the new genera and species Taxawa tesnikishii.</title>
        <authorList>
            <person name="Kurbessoian T."/>
            <person name="Stajich J.E."/>
        </authorList>
    </citation>
    <scope>NUCLEOTIDE SEQUENCE</scope>
    <source>
        <strain evidence="3">TK_41</strain>
    </source>
</reference>
<evidence type="ECO:0000256" key="1">
    <source>
        <dbReference type="SAM" id="MobiDB-lite"/>
    </source>
</evidence>
<sequence length="554" mass="63382">MGSISASLPAPAKPPVDISDYPKLDRKQAGHLRHFHNLVSQADGEWHHFGGLEGHQELDEAYRYQLATMAYAAGVAHYHRLPAMRGPFKKLLRRIIHKMLLRQVWGYWFNTSHSGYVFDPDLPEIRKPWADPVIKENIMYSGHLLLMTSLYAMLFDDDEFEKEGSLTFRWDPLFWDRKQDFVYSNRTLQKVIFEQMEENGWVGVCCEPNAVFVVCNQFPVSELRSLQARLTAQIIAMRYNDSRDGTDNVHEVLKKYKAALVAKGMIGDSGLYTSYYNLRQQKAMPPRQGTHTAWANAFMNTWNSSEVRARYDNHVTGFLTNVDGKTRLNASRVGLAFRKLVFEDGADPQSPETLAQARQICNKFISPVVPFETISWVTFTMMLSELGKKKELGDLHEYVDARLEPTWEKGGLYYPRNDELFDSEYNMIHMEPHSGNAGIGYSRLNVEDGQKKMWDKPWTKEILEGRPYVDGIGFADGVDFLRGLWDEEARAIIVTLRSWSGEDHSIAMQVKNLPKGNWAVYIDAGLKETVEDADFVDITESVGTDEVDIIVARI</sequence>
<dbReference type="Pfam" id="PF18566">
    <property type="entry name" value="Ldi"/>
    <property type="match status" value="1"/>
</dbReference>
<accession>A0AA39CFA8</accession>
<dbReference type="InterPro" id="IPR041411">
    <property type="entry name" value="Ldi"/>
</dbReference>
<feature type="region of interest" description="Disordered" evidence="1">
    <location>
        <begin position="1"/>
        <end position="20"/>
    </location>
</feature>
<gene>
    <name evidence="3" type="ORF">H2200_009028</name>
</gene>
<name>A0AA39CFA8_9EURO</name>
<protein>
    <recommendedName>
        <fullName evidence="2">Linalool dehydratase/isomerase domain-containing protein</fullName>
    </recommendedName>
</protein>
<dbReference type="AlphaFoldDB" id="A0AA39CFA8"/>
<evidence type="ECO:0000313" key="3">
    <source>
        <dbReference type="EMBL" id="KAJ9606067.1"/>
    </source>
</evidence>
<proteinExistence type="predicted"/>
<keyword evidence="4" id="KW-1185">Reference proteome</keyword>
<evidence type="ECO:0000259" key="2">
    <source>
        <dbReference type="Pfam" id="PF18566"/>
    </source>
</evidence>
<organism evidence="3 4">
    <name type="scientific">Cladophialophora chaetospira</name>
    <dbReference type="NCBI Taxonomy" id="386627"/>
    <lineage>
        <taxon>Eukaryota</taxon>
        <taxon>Fungi</taxon>
        <taxon>Dikarya</taxon>
        <taxon>Ascomycota</taxon>
        <taxon>Pezizomycotina</taxon>
        <taxon>Eurotiomycetes</taxon>
        <taxon>Chaetothyriomycetidae</taxon>
        <taxon>Chaetothyriales</taxon>
        <taxon>Herpotrichiellaceae</taxon>
        <taxon>Cladophialophora</taxon>
    </lineage>
</organism>
<feature type="domain" description="Linalool dehydratase/isomerase" evidence="2">
    <location>
        <begin position="63"/>
        <end position="419"/>
    </location>
</feature>
<evidence type="ECO:0000313" key="4">
    <source>
        <dbReference type="Proteomes" id="UP001172673"/>
    </source>
</evidence>
<dbReference type="Proteomes" id="UP001172673">
    <property type="component" value="Unassembled WGS sequence"/>
</dbReference>
<comment type="caution">
    <text evidence="3">The sequence shown here is derived from an EMBL/GenBank/DDBJ whole genome shotgun (WGS) entry which is preliminary data.</text>
</comment>